<gene>
    <name evidence="2" type="ORF">ACFFNX_08370</name>
</gene>
<dbReference type="Proteomes" id="UP001589627">
    <property type="component" value="Unassembled WGS sequence"/>
</dbReference>
<feature type="non-terminal residue" evidence="2">
    <location>
        <position position="105"/>
    </location>
</feature>
<dbReference type="Gene3D" id="3.40.50.300">
    <property type="entry name" value="P-loop containing nucleotide triphosphate hydrolases"/>
    <property type="match status" value="1"/>
</dbReference>
<dbReference type="RefSeq" id="WP_378197738.1">
    <property type="nucleotide sequence ID" value="NZ_JBHLZP010000042.1"/>
</dbReference>
<organism evidence="2 3">
    <name type="scientific">Actinoallomurus acaciae</name>
    <dbReference type="NCBI Taxonomy" id="502577"/>
    <lineage>
        <taxon>Bacteria</taxon>
        <taxon>Bacillati</taxon>
        <taxon>Actinomycetota</taxon>
        <taxon>Actinomycetes</taxon>
        <taxon>Streptosporangiales</taxon>
        <taxon>Thermomonosporaceae</taxon>
        <taxon>Actinoallomurus</taxon>
    </lineage>
</organism>
<dbReference type="InterPro" id="IPR041664">
    <property type="entry name" value="AAA_16"/>
</dbReference>
<evidence type="ECO:0000313" key="3">
    <source>
        <dbReference type="Proteomes" id="UP001589627"/>
    </source>
</evidence>
<dbReference type="InterPro" id="IPR027417">
    <property type="entry name" value="P-loop_NTPase"/>
</dbReference>
<name>A0ABV5YDR8_9ACTN</name>
<proteinExistence type="predicted"/>
<feature type="domain" description="Orc1-like AAA ATPase" evidence="1">
    <location>
        <begin position="3"/>
        <end position="96"/>
    </location>
</feature>
<sequence length="105" mass="11498">MLHGRDIELARLSQLITEARHHRRSGAAVLRGEAGIGKSALLEWAAREVTHATPETHGDMRVLRVTGFEAERDIAFAGLLQLLWPVRDRIDGLPHAQAAALHGAL</sequence>
<evidence type="ECO:0000259" key="1">
    <source>
        <dbReference type="Pfam" id="PF13191"/>
    </source>
</evidence>
<keyword evidence="3" id="KW-1185">Reference proteome</keyword>
<protein>
    <submittedName>
        <fullName evidence="2">AAA family ATPase</fullName>
    </submittedName>
</protein>
<comment type="caution">
    <text evidence="2">The sequence shown here is derived from an EMBL/GenBank/DDBJ whole genome shotgun (WGS) entry which is preliminary data.</text>
</comment>
<dbReference type="Pfam" id="PF13191">
    <property type="entry name" value="AAA_16"/>
    <property type="match status" value="1"/>
</dbReference>
<reference evidence="2 3" key="1">
    <citation type="submission" date="2024-09" db="EMBL/GenBank/DDBJ databases">
        <authorList>
            <person name="Sun Q."/>
            <person name="Mori K."/>
        </authorList>
    </citation>
    <scope>NUCLEOTIDE SEQUENCE [LARGE SCALE GENOMIC DNA]</scope>
    <source>
        <strain evidence="2 3">TBRC 0563</strain>
    </source>
</reference>
<evidence type="ECO:0000313" key="2">
    <source>
        <dbReference type="EMBL" id="MFB9832202.1"/>
    </source>
</evidence>
<accession>A0ABV5YDR8</accession>
<dbReference type="SUPFAM" id="SSF52540">
    <property type="entry name" value="P-loop containing nucleoside triphosphate hydrolases"/>
    <property type="match status" value="1"/>
</dbReference>
<dbReference type="EMBL" id="JBHLZP010000042">
    <property type="protein sequence ID" value="MFB9832202.1"/>
    <property type="molecule type" value="Genomic_DNA"/>
</dbReference>